<dbReference type="AlphaFoldDB" id="A0A8S0YNP4"/>
<accession>A0A8S0YNP4</accession>
<protein>
    <submittedName>
        <fullName evidence="1">Uncharacterized protein</fullName>
    </submittedName>
</protein>
<comment type="caution">
    <text evidence="1">The sequence shown here is derived from an EMBL/GenBank/DDBJ whole genome shotgun (WGS) entry which is preliminary data.</text>
</comment>
<dbReference type="Proteomes" id="UP000494256">
    <property type="component" value="Unassembled WGS sequence"/>
</dbReference>
<evidence type="ECO:0000313" key="3">
    <source>
        <dbReference type="Proteomes" id="UP000494106"/>
    </source>
</evidence>
<dbReference type="Proteomes" id="UP000494106">
    <property type="component" value="Unassembled WGS sequence"/>
</dbReference>
<dbReference type="EMBL" id="CADEBC010000547">
    <property type="protein sequence ID" value="CAB3251300.1"/>
    <property type="molecule type" value="Genomic_DNA"/>
</dbReference>
<evidence type="ECO:0000313" key="1">
    <source>
        <dbReference type="EMBL" id="CAB3221262.1"/>
    </source>
</evidence>
<name>A0A8S0YNP4_ARCPL</name>
<evidence type="ECO:0000313" key="2">
    <source>
        <dbReference type="EMBL" id="CAB3251300.1"/>
    </source>
</evidence>
<reference evidence="3 4" key="1">
    <citation type="submission" date="2020-04" db="EMBL/GenBank/DDBJ databases">
        <authorList>
            <person name="Wallbank WR R."/>
            <person name="Pardo Diaz C."/>
            <person name="Kozak K."/>
            <person name="Martin S."/>
            <person name="Jiggins C."/>
            <person name="Moest M."/>
            <person name="Warren A I."/>
            <person name="Byers J.R.P. K."/>
            <person name="Montejo-Kovacevich G."/>
            <person name="Yen C E."/>
        </authorList>
    </citation>
    <scope>NUCLEOTIDE SEQUENCE [LARGE SCALE GENOMIC DNA]</scope>
</reference>
<sequence length="66" mass="7406">MGEEICFDYLQKSSENDELEANGSSSVLVTETNVDDIPSGSSCEDDIPSGSRVYFIQQKYYPQEIF</sequence>
<evidence type="ECO:0000313" key="4">
    <source>
        <dbReference type="Proteomes" id="UP000494256"/>
    </source>
</evidence>
<proteinExistence type="predicted"/>
<organism evidence="1 4">
    <name type="scientific">Arctia plantaginis</name>
    <name type="common">Wood tiger moth</name>
    <name type="synonym">Phalaena plantaginis</name>
    <dbReference type="NCBI Taxonomy" id="874455"/>
    <lineage>
        <taxon>Eukaryota</taxon>
        <taxon>Metazoa</taxon>
        <taxon>Ecdysozoa</taxon>
        <taxon>Arthropoda</taxon>
        <taxon>Hexapoda</taxon>
        <taxon>Insecta</taxon>
        <taxon>Pterygota</taxon>
        <taxon>Neoptera</taxon>
        <taxon>Endopterygota</taxon>
        <taxon>Lepidoptera</taxon>
        <taxon>Glossata</taxon>
        <taxon>Ditrysia</taxon>
        <taxon>Noctuoidea</taxon>
        <taxon>Erebidae</taxon>
        <taxon>Arctiinae</taxon>
        <taxon>Arctia</taxon>
    </lineage>
</organism>
<gene>
    <name evidence="2" type="ORF">APLA_LOCUS12965</name>
    <name evidence="1" type="ORF">APLA_LOCUS737</name>
</gene>
<keyword evidence="3" id="KW-1185">Reference proteome</keyword>
<dbReference type="EMBL" id="CADEBD010000044">
    <property type="protein sequence ID" value="CAB3221262.1"/>
    <property type="molecule type" value="Genomic_DNA"/>
</dbReference>